<dbReference type="AlphaFoldDB" id="A0A6G9QIG5"/>
<gene>
    <name evidence="1" type="ORF">HBH39_07185</name>
</gene>
<dbReference type="InterPro" id="IPR052077">
    <property type="entry name" value="CcrZ_PhaseVar_Mediator"/>
</dbReference>
<dbReference type="KEGG" id="saes:HBH39_07185"/>
<dbReference type="Gene3D" id="3.90.1200.10">
    <property type="match status" value="1"/>
</dbReference>
<accession>A0A6G9QIG5</accession>
<reference evidence="1 2" key="1">
    <citation type="submission" date="2020-03" db="EMBL/GenBank/DDBJ databases">
        <title>Complete genome sequence of Shewanella sp.</title>
        <authorList>
            <person name="Kim Y.-S."/>
            <person name="Kim S.-J."/>
            <person name="Jung H.-K."/>
            <person name="Kim K.-H."/>
        </authorList>
    </citation>
    <scope>NUCLEOTIDE SEQUENCE [LARGE SCALE GENOMIC DNA]</scope>
    <source>
        <strain evidence="1 2">PN3F2</strain>
    </source>
</reference>
<dbReference type="InterPro" id="IPR011009">
    <property type="entry name" value="Kinase-like_dom_sf"/>
</dbReference>
<proteinExistence type="predicted"/>
<evidence type="ECO:0000313" key="2">
    <source>
        <dbReference type="Proteomes" id="UP000502608"/>
    </source>
</evidence>
<protein>
    <submittedName>
        <fullName evidence="1">Phosphotransferase</fullName>
    </submittedName>
</protein>
<sequence>MIVNPPLFKSCSGLNQLPINVKMMLHELLPQPLLLELAQQCIDVEVITAGISNQNYLLNCQLSNGEYQPKVLRINQPKALWCDRDDEVRSWLLAYQANLAPRLIFSSINKELYLSEYIAQSESWAQFYQEYGVESLRQSHIYLENQTHDNQPVEYLVALLQQLQQLPLPKQQISVTEQWQSYHQRLVDYSKHCRNPVWLRHFEELQAISPLINRWLDRLAQCLIRPTFCHRDLSPFNLLLYSGLSDELPTQQSRLSSSKICPPKLLCIDFEYAAASHPLFDLASVIASHQLSDKQVRRLIEGYFAWQAQSDSPSLKPDAINAIDCAINCYWLFAAIWSLLLVDDENAAHLPLFEQYFQLICTSECQ</sequence>
<dbReference type="EMBL" id="CP050313">
    <property type="protein sequence ID" value="QIR14296.1"/>
    <property type="molecule type" value="Genomic_DNA"/>
</dbReference>
<dbReference type="Gene3D" id="3.30.200.20">
    <property type="entry name" value="Phosphorylase Kinase, domain 1"/>
    <property type="match status" value="1"/>
</dbReference>
<dbReference type="RefSeq" id="WP_167676912.1">
    <property type="nucleotide sequence ID" value="NZ_CP050313.1"/>
</dbReference>
<dbReference type="GO" id="GO:0016740">
    <property type="term" value="F:transferase activity"/>
    <property type="evidence" value="ECO:0007669"/>
    <property type="project" value="UniProtKB-KW"/>
</dbReference>
<dbReference type="PANTHER" id="PTHR40086">
    <property type="entry name" value="PHOSPHOTRANSFERASE YTMP-RELATED"/>
    <property type="match status" value="1"/>
</dbReference>
<organism evidence="1 2">
    <name type="scientific">Shewanella aestuarii</name>
    <dbReference type="NCBI Taxonomy" id="1028752"/>
    <lineage>
        <taxon>Bacteria</taxon>
        <taxon>Pseudomonadati</taxon>
        <taxon>Pseudomonadota</taxon>
        <taxon>Gammaproteobacteria</taxon>
        <taxon>Alteromonadales</taxon>
        <taxon>Shewanellaceae</taxon>
        <taxon>Shewanella</taxon>
    </lineage>
</organism>
<evidence type="ECO:0000313" key="1">
    <source>
        <dbReference type="EMBL" id="QIR14296.1"/>
    </source>
</evidence>
<dbReference type="Pfam" id="PF01633">
    <property type="entry name" value="Choline_kinase"/>
    <property type="match status" value="1"/>
</dbReference>
<dbReference type="PANTHER" id="PTHR40086:SF1">
    <property type="entry name" value="CELL CYCLE REGULATOR CCRZ"/>
    <property type="match status" value="1"/>
</dbReference>
<dbReference type="SUPFAM" id="SSF56112">
    <property type="entry name" value="Protein kinase-like (PK-like)"/>
    <property type="match status" value="1"/>
</dbReference>
<dbReference type="Proteomes" id="UP000502608">
    <property type="component" value="Chromosome"/>
</dbReference>
<name>A0A6G9QIG5_9GAMM</name>
<keyword evidence="1" id="KW-0808">Transferase</keyword>
<keyword evidence="2" id="KW-1185">Reference proteome</keyword>